<keyword evidence="2" id="KW-1185">Reference proteome</keyword>
<gene>
    <name evidence="1" type="ORF">AURDEDRAFT_74509</name>
</gene>
<feature type="non-terminal residue" evidence="1">
    <location>
        <position position="95"/>
    </location>
</feature>
<protein>
    <recommendedName>
        <fullName evidence="3">Peptidase A2 domain-containing protein</fullName>
    </recommendedName>
</protein>
<organism evidence="1 2">
    <name type="scientific">Auricularia subglabra (strain TFB-10046 / SS5)</name>
    <name type="common">White-rot fungus</name>
    <name type="synonym">Auricularia delicata (strain TFB10046)</name>
    <dbReference type="NCBI Taxonomy" id="717982"/>
    <lineage>
        <taxon>Eukaryota</taxon>
        <taxon>Fungi</taxon>
        <taxon>Dikarya</taxon>
        <taxon>Basidiomycota</taxon>
        <taxon>Agaricomycotina</taxon>
        <taxon>Agaricomycetes</taxon>
        <taxon>Auriculariales</taxon>
        <taxon>Auriculariaceae</taxon>
        <taxon>Auricularia</taxon>
    </lineage>
</organism>
<dbReference type="OMA" id="PIADTMY"/>
<proteinExistence type="predicted"/>
<name>J0CY79_AURST</name>
<dbReference type="Pfam" id="PF13975">
    <property type="entry name" value="gag-asp_proteas"/>
    <property type="match status" value="1"/>
</dbReference>
<dbReference type="Gene3D" id="2.40.70.10">
    <property type="entry name" value="Acid Proteases"/>
    <property type="match status" value="1"/>
</dbReference>
<dbReference type="KEGG" id="adl:AURDEDRAFT_74509"/>
<dbReference type="SUPFAM" id="SSF50630">
    <property type="entry name" value="Acid proteases"/>
    <property type="match status" value="1"/>
</dbReference>
<dbReference type="AlphaFoldDB" id="J0CY79"/>
<dbReference type="CDD" id="cd00303">
    <property type="entry name" value="retropepsin_like"/>
    <property type="match status" value="1"/>
</dbReference>
<evidence type="ECO:0000313" key="2">
    <source>
        <dbReference type="Proteomes" id="UP000006514"/>
    </source>
</evidence>
<dbReference type="OrthoDB" id="1750432at2759"/>
<dbReference type="Proteomes" id="UP000006514">
    <property type="component" value="Unassembled WGS sequence"/>
</dbReference>
<evidence type="ECO:0008006" key="3">
    <source>
        <dbReference type="Google" id="ProtNLM"/>
    </source>
</evidence>
<dbReference type="EMBL" id="JH687869">
    <property type="protein sequence ID" value="EJD36171.1"/>
    <property type="molecule type" value="Genomic_DNA"/>
</dbReference>
<dbReference type="InterPro" id="IPR021109">
    <property type="entry name" value="Peptidase_aspartic_dom_sf"/>
</dbReference>
<evidence type="ECO:0000313" key="1">
    <source>
        <dbReference type="EMBL" id="EJD36171.1"/>
    </source>
</evidence>
<dbReference type="InParanoid" id="J0CY79"/>
<accession>J0CY79</accession>
<reference evidence="2" key="1">
    <citation type="journal article" date="2012" name="Science">
        <title>The Paleozoic origin of enzymatic lignin decomposition reconstructed from 31 fungal genomes.</title>
        <authorList>
            <person name="Floudas D."/>
            <person name="Binder M."/>
            <person name="Riley R."/>
            <person name="Barry K."/>
            <person name="Blanchette R.A."/>
            <person name="Henrissat B."/>
            <person name="Martinez A.T."/>
            <person name="Otillar R."/>
            <person name="Spatafora J.W."/>
            <person name="Yadav J.S."/>
            <person name="Aerts A."/>
            <person name="Benoit I."/>
            <person name="Boyd A."/>
            <person name="Carlson A."/>
            <person name="Copeland A."/>
            <person name="Coutinho P.M."/>
            <person name="de Vries R.P."/>
            <person name="Ferreira P."/>
            <person name="Findley K."/>
            <person name="Foster B."/>
            <person name="Gaskell J."/>
            <person name="Glotzer D."/>
            <person name="Gorecki P."/>
            <person name="Heitman J."/>
            <person name="Hesse C."/>
            <person name="Hori C."/>
            <person name="Igarashi K."/>
            <person name="Jurgens J.A."/>
            <person name="Kallen N."/>
            <person name="Kersten P."/>
            <person name="Kohler A."/>
            <person name="Kuees U."/>
            <person name="Kumar T.K.A."/>
            <person name="Kuo A."/>
            <person name="LaButti K."/>
            <person name="Larrondo L.F."/>
            <person name="Lindquist E."/>
            <person name="Ling A."/>
            <person name="Lombard V."/>
            <person name="Lucas S."/>
            <person name="Lundell T."/>
            <person name="Martin R."/>
            <person name="McLaughlin D.J."/>
            <person name="Morgenstern I."/>
            <person name="Morin E."/>
            <person name="Murat C."/>
            <person name="Nagy L.G."/>
            <person name="Nolan M."/>
            <person name="Ohm R.A."/>
            <person name="Patyshakuliyeva A."/>
            <person name="Rokas A."/>
            <person name="Ruiz-Duenas F.J."/>
            <person name="Sabat G."/>
            <person name="Salamov A."/>
            <person name="Samejima M."/>
            <person name="Schmutz J."/>
            <person name="Slot J.C."/>
            <person name="St John F."/>
            <person name="Stenlid J."/>
            <person name="Sun H."/>
            <person name="Sun S."/>
            <person name="Syed K."/>
            <person name="Tsang A."/>
            <person name="Wiebenga A."/>
            <person name="Young D."/>
            <person name="Pisabarro A."/>
            <person name="Eastwood D.C."/>
            <person name="Martin F."/>
            <person name="Cullen D."/>
            <person name="Grigoriev I.V."/>
            <person name="Hibbett D.S."/>
        </authorList>
    </citation>
    <scope>NUCLEOTIDE SEQUENCE [LARGE SCALE GENOMIC DNA]</scope>
    <source>
        <strain evidence="2">TFB10046</strain>
    </source>
</reference>
<sequence>MVLIKINGQHVRALIDSGSTGDFISTRLADQLKLKRQPLAKPIPLKLGVTGSRSAVNYAAEAKLEFLSINEKRTFDIVNLHGYEAILGLPFLNEH</sequence>